<evidence type="ECO:0000313" key="10">
    <source>
        <dbReference type="EMBL" id="STX51539.1"/>
    </source>
</evidence>
<dbReference type="PIRSF" id="PIRSF000077">
    <property type="entry name" value="Thioredoxin"/>
    <property type="match status" value="1"/>
</dbReference>
<dbReference type="Pfam" id="PF00085">
    <property type="entry name" value="Thioredoxin"/>
    <property type="match status" value="1"/>
</dbReference>
<gene>
    <name evidence="10" type="primary">trxC</name>
    <name evidence="10" type="ORF">NCTC13316_01634</name>
</gene>
<dbReference type="InterPro" id="IPR017937">
    <property type="entry name" value="Thioredoxin_CS"/>
</dbReference>
<keyword evidence="2" id="KW-0813">Transport</keyword>
<feature type="site" description="Deprotonates C-terminal active site Cys" evidence="7">
    <location>
        <position position="24"/>
    </location>
</feature>
<keyword evidence="5 8" id="KW-0676">Redox-active center</keyword>
<evidence type="ECO:0000256" key="5">
    <source>
        <dbReference type="ARBA" id="ARBA00023284"/>
    </source>
</evidence>
<evidence type="ECO:0000256" key="8">
    <source>
        <dbReference type="PIRSR" id="PIRSR000077-4"/>
    </source>
</evidence>
<sequence length="121" mass="13606">MLTLNINAAELEQLISQNDIVIIDFWADWCAPCQQFAEVYERVAHVNPSIKFTKVDVAQETELAEAFQIRSIPHLMIFKQGIIIYSDSGNLPESSLKELINQATAADVSGIRKAIEKDKKD</sequence>
<dbReference type="SUPFAM" id="SSF52833">
    <property type="entry name" value="Thioredoxin-like"/>
    <property type="match status" value="1"/>
</dbReference>
<dbReference type="InterPro" id="IPR005746">
    <property type="entry name" value="Thioredoxin"/>
</dbReference>
<keyword evidence="4 8" id="KW-1015">Disulfide bond</keyword>
<accession>A0A378JMX1</accession>
<organism evidence="10 11">
    <name type="scientific">Legionella busanensis</name>
    <dbReference type="NCBI Taxonomy" id="190655"/>
    <lineage>
        <taxon>Bacteria</taxon>
        <taxon>Pseudomonadati</taxon>
        <taxon>Pseudomonadota</taxon>
        <taxon>Gammaproteobacteria</taxon>
        <taxon>Legionellales</taxon>
        <taxon>Legionellaceae</taxon>
        <taxon>Legionella</taxon>
    </lineage>
</organism>
<feature type="site" description="Contributes to redox potential value" evidence="7">
    <location>
        <position position="31"/>
    </location>
</feature>
<evidence type="ECO:0000256" key="2">
    <source>
        <dbReference type="ARBA" id="ARBA00022448"/>
    </source>
</evidence>
<evidence type="ECO:0000259" key="9">
    <source>
        <dbReference type="PROSITE" id="PS51352"/>
    </source>
</evidence>
<keyword evidence="11" id="KW-1185">Reference proteome</keyword>
<dbReference type="PANTHER" id="PTHR45663">
    <property type="entry name" value="GEO12009P1"/>
    <property type="match status" value="1"/>
</dbReference>
<dbReference type="CDD" id="cd02947">
    <property type="entry name" value="TRX_family"/>
    <property type="match status" value="1"/>
</dbReference>
<dbReference type="RefSeq" id="WP_115331168.1">
    <property type="nucleotide sequence ID" value="NZ_CAAAHP010000001.1"/>
</dbReference>
<feature type="disulfide bond" description="Redox-active" evidence="8">
    <location>
        <begin position="30"/>
        <end position="33"/>
    </location>
</feature>
<keyword evidence="10" id="KW-0560">Oxidoreductase</keyword>
<protein>
    <recommendedName>
        <fullName evidence="6">Thioredoxin</fullName>
    </recommendedName>
</protein>
<comment type="similarity">
    <text evidence="1 6">Belongs to the thioredoxin family.</text>
</comment>
<evidence type="ECO:0000256" key="4">
    <source>
        <dbReference type="ARBA" id="ARBA00023157"/>
    </source>
</evidence>
<evidence type="ECO:0000256" key="1">
    <source>
        <dbReference type="ARBA" id="ARBA00008987"/>
    </source>
</evidence>
<keyword evidence="3" id="KW-0249">Electron transport</keyword>
<dbReference type="InterPro" id="IPR013766">
    <property type="entry name" value="Thioredoxin_domain"/>
</dbReference>
<dbReference type="EMBL" id="UGOD01000001">
    <property type="protein sequence ID" value="STX51539.1"/>
    <property type="molecule type" value="Genomic_DNA"/>
</dbReference>
<dbReference type="InterPro" id="IPR036249">
    <property type="entry name" value="Thioredoxin-like_sf"/>
</dbReference>
<evidence type="ECO:0000256" key="7">
    <source>
        <dbReference type="PIRSR" id="PIRSR000077-1"/>
    </source>
</evidence>
<dbReference type="AlphaFoldDB" id="A0A378JMX1"/>
<dbReference type="Proteomes" id="UP000254794">
    <property type="component" value="Unassembled WGS sequence"/>
</dbReference>
<proteinExistence type="inferred from homology"/>
<evidence type="ECO:0000256" key="6">
    <source>
        <dbReference type="PIRNR" id="PIRNR000077"/>
    </source>
</evidence>
<feature type="domain" description="Thioredoxin" evidence="9">
    <location>
        <begin position="1"/>
        <end position="105"/>
    </location>
</feature>
<dbReference type="PRINTS" id="PR00421">
    <property type="entry name" value="THIOREDOXIN"/>
</dbReference>
<name>A0A378JMX1_9GAMM</name>
<feature type="site" description="Contributes to redox potential value" evidence="7">
    <location>
        <position position="32"/>
    </location>
</feature>
<dbReference type="PANTHER" id="PTHR45663:SF40">
    <property type="entry name" value="THIOREDOXIN 2"/>
    <property type="match status" value="1"/>
</dbReference>
<evidence type="ECO:0000256" key="3">
    <source>
        <dbReference type="ARBA" id="ARBA00022982"/>
    </source>
</evidence>
<dbReference type="GO" id="GO:0005829">
    <property type="term" value="C:cytosol"/>
    <property type="evidence" value="ECO:0007669"/>
    <property type="project" value="TreeGrafter"/>
</dbReference>
<dbReference type="PROSITE" id="PS51352">
    <property type="entry name" value="THIOREDOXIN_2"/>
    <property type="match status" value="1"/>
</dbReference>
<evidence type="ECO:0000313" key="11">
    <source>
        <dbReference type="Proteomes" id="UP000254794"/>
    </source>
</evidence>
<dbReference type="OrthoDB" id="9790390at2"/>
<feature type="active site" description="Nucleophile" evidence="7">
    <location>
        <position position="30"/>
    </location>
</feature>
<feature type="active site" description="Nucleophile" evidence="7">
    <location>
        <position position="33"/>
    </location>
</feature>
<dbReference type="Gene3D" id="3.40.30.10">
    <property type="entry name" value="Glutaredoxin"/>
    <property type="match status" value="1"/>
</dbReference>
<dbReference type="PROSITE" id="PS00194">
    <property type="entry name" value="THIOREDOXIN_1"/>
    <property type="match status" value="1"/>
</dbReference>
<dbReference type="GO" id="GO:0015035">
    <property type="term" value="F:protein-disulfide reductase activity"/>
    <property type="evidence" value="ECO:0007669"/>
    <property type="project" value="InterPro"/>
</dbReference>
<reference evidence="10 11" key="1">
    <citation type="submission" date="2018-06" db="EMBL/GenBank/DDBJ databases">
        <authorList>
            <consortium name="Pathogen Informatics"/>
            <person name="Doyle S."/>
        </authorList>
    </citation>
    <scope>NUCLEOTIDE SEQUENCE [LARGE SCALE GENOMIC DNA]</scope>
    <source>
        <strain evidence="10 11">NCTC13316</strain>
    </source>
</reference>